<dbReference type="GO" id="GO:0009279">
    <property type="term" value="C:cell outer membrane"/>
    <property type="evidence" value="ECO:0007669"/>
    <property type="project" value="UniProtKB-SubCell"/>
</dbReference>
<reference evidence="6 7" key="1">
    <citation type="submission" date="2016-10" db="EMBL/GenBank/DDBJ databases">
        <authorList>
            <person name="de Groot N.N."/>
        </authorList>
    </citation>
    <scope>NUCLEOTIDE SEQUENCE [LARGE SCALE GENOMIC DNA]</scope>
    <source>
        <strain evidence="6 7">DSM 22489</strain>
    </source>
</reference>
<evidence type="ECO:0000313" key="7">
    <source>
        <dbReference type="Proteomes" id="UP000236728"/>
    </source>
</evidence>
<dbReference type="EMBL" id="FNVA01000003">
    <property type="protein sequence ID" value="SEG16406.1"/>
    <property type="molecule type" value="Genomic_DNA"/>
</dbReference>
<evidence type="ECO:0000256" key="2">
    <source>
        <dbReference type="ARBA" id="ARBA00023136"/>
    </source>
</evidence>
<evidence type="ECO:0000259" key="5">
    <source>
        <dbReference type="Pfam" id="PF25183"/>
    </source>
</evidence>
<dbReference type="Gene3D" id="2.60.40.1120">
    <property type="entry name" value="Carboxypeptidase-like, regulatory domain"/>
    <property type="match status" value="1"/>
</dbReference>
<feature type="compositionally biased region" description="Polar residues" evidence="4">
    <location>
        <begin position="160"/>
        <end position="172"/>
    </location>
</feature>
<feature type="compositionally biased region" description="Polar residues" evidence="4">
    <location>
        <begin position="449"/>
        <end position="468"/>
    </location>
</feature>
<protein>
    <submittedName>
        <fullName evidence="6">Carboxypeptidase regulatory-like domain-containing protein</fullName>
    </submittedName>
</protein>
<dbReference type="SUPFAM" id="SSF49464">
    <property type="entry name" value="Carboxypeptidase regulatory domain-like"/>
    <property type="match status" value="1"/>
</dbReference>
<evidence type="ECO:0000256" key="3">
    <source>
        <dbReference type="ARBA" id="ARBA00023237"/>
    </source>
</evidence>
<keyword evidence="7" id="KW-1185">Reference proteome</keyword>
<dbReference type="RefSeq" id="WP_103932931.1">
    <property type="nucleotide sequence ID" value="NZ_FNVA01000003.1"/>
</dbReference>
<dbReference type="SUPFAM" id="SSF56935">
    <property type="entry name" value="Porins"/>
    <property type="match status" value="1"/>
</dbReference>
<dbReference type="Pfam" id="PF13620">
    <property type="entry name" value="CarboxypepD_reg"/>
    <property type="match status" value="1"/>
</dbReference>
<keyword evidence="2" id="KW-0472">Membrane</keyword>
<evidence type="ECO:0000256" key="4">
    <source>
        <dbReference type="SAM" id="MobiDB-lite"/>
    </source>
</evidence>
<feature type="region of interest" description="Disordered" evidence="4">
    <location>
        <begin position="449"/>
        <end position="471"/>
    </location>
</feature>
<dbReference type="Pfam" id="PF25183">
    <property type="entry name" value="OMP_b-brl_4"/>
    <property type="match status" value="1"/>
</dbReference>
<feature type="domain" description="TonB-dependent transporter Oar-like beta-barrel" evidence="5">
    <location>
        <begin position="188"/>
        <end position="1015"/>
    </location>
</feature>
<dbReference type="OrthoDB" id="97893at2"/>
<keyword evidence="6" id="KW-0378">Hydrolase</keyword>
<accession>A0A1H5XYQ8</accession>
<feature type="compositionally biased region" description="Basic and acidic residues" evidence="4">
    <location>
        <begin position="116"/>
        <end position="133"/>
    </location>
</feature>
<dbReference type="InterPro" id="IPR008969">
    <property type="entry name" value="CarboxyPept-like_regulatory"/>
</dbReference>
<name>A0A1H5XYQ8_9BACT</name>
<gene>
    <name evidence="6" type="ORF">SAMN05421819_2020</name>
</gene>
<feature type="region of interest" description="Disordered" evidence="4">
    <location>
        <begin position="104"/>
        <end position="178"/>
    </location>
</feature>
<keyword evidence="6" id="KW-0121">Carboxypeptidase</keyword>
<dbReference type="AlphaFoldDB" id="A0A1H5XYQ8"/>
<dbReference type="GO" id="GO:0004180">
    <property type="term" value="F:carboxypeptidase activity"/>
    <property type="evidence" value="ECO:0007669"/>
    <property type="project" value="UniProtKB-KW"/>
</dbReference>
<organism evidence="6 7">
    <name type="scientific">Bryocella elongata</name>
    <dbReference type="NCBI Taxonomy" id="863522"/>
    <lineage>
        <taxon>Bacteria</taxon>
        <taxon>Pseudomonadati</taxon>
        <taxon>Acidobacteriota</taxon>
        <taxon>Terriglobia</taxon>
        <taxon>Terriglobales</taxon>
        <taxon>Acidobacteriaceae</taxon>
        <taxon>Bryocella</taxon>
    </lineage>
</organism>
<evidence type="ECO:0000256" key="1">
    <source>
        <dbReference type="ARBA" id="ARBA00004442"/>
    </source>
</evidence>
<proteinExistence type="predicted"/>
<keyword evidence="6" id="KW-0645">Protease</keyword>
<dbReference type="Gene3D" id="2.40.170.20">
    <property type="entry name" value="TonB-dependent receptor, beta-barrel domain"/>
    <property type="match status" value="1"/>
</dbReference>
<dbReference type="InterPro" id="IPR057601">
    <property type="entry name" value="Oar-like_b-barrel"/>
</dbReference>
<dbReference type="InterPro" id="IPR036942">
    <property type="entry name" value="Beta-barrel_TonB_sf"/>
</dbReference>
<dbReference type="Proteomes" id="UP000236728">
    <property type="component" value="Unassembled WGS sequence"/>
</dbReference>
<keyword evidence="3" id="KW-0998">Cell outer membrane</keyword>
<comment type="subcellular location">
    <subcellularLocation>
        <location evidence="1">Cell outer membrane</location>
    </subcellularLocation>
</comment>
<sequence>MAVVLPAAALASEFHGHVRYGSVPVPGATVTLTQGDKQFSTITDSLGIYQFADVPDGTWKISISLRGFAPMDNTVTVAANAPQGDFTLDMLAMPELLAMAQPEAAPAPKPLQPRAAETKDEARPKAADAKTAKPEGPQAPQPPAPSEDSDRANDGLLINGSESNAATSQYSMSPAIGNRRPGTKALYNGSFGAFAQNAIFNAKPYSLTGLQLPKDGYNRITMVATFGGPIRIPPIFYHGPNFFVAYQWTRNGTANTGTGLVPTQAERDGDLSSITNAQGQPVPIYNPATGVPYAGALPVSPQAAALLALYPLPNVSGSTRYNYEASLASETHQDSLQSRLDKSVGHRDSFYGGFGFQNSRTSTENLFGFVDSVKSLGIDTNVNWQHRFARQVFATLGYHLTRQRTLLTPEFAGQTNISGNAGVTGNDQDPREWGPPALGFSSITGLSDANSQFNRNRTDQGSFKLTTTRGRHSLQAGGDFRRQEYNELQQSNPRGTFTFTGAATSATGATSTTSGSDLADFLVGTPDTSALAYGNADKYLRQSVSDLYVNDDWRVRPELTLNVGFRWEYGSPITELKGRLVNLDLAKDFSSSAPVLANAPKGSVTGTTYPSSLVQPDKHGFEPRVALAWRPIPASTLVVRAGYGIYDDTSVYLAAAQSMSQQAPLSTSLSVQRSSTCPLTLANGFLNCTGTTADTYAVDPNLRVGYVQSWQVSAQRDMPFALVMTATYLGTKGTHGTQEFLPNTYPIGATNPCPQCPVGFTYRTSGGNLERNAGQLQLRRRLRGGFTATLQYTYAKAVDDDAQVGGAGHTVAASATASSTSSTSSSPAILAQDWLHLRAERSLSSFDQRHQLNVILQYTTGMGAGGGTLMSGWRGRVLKEWTILTQYTGGTGLPETPVYLAAVPNTGVTGTIRPNRTSAPIYDASSGYFLNSAAYTTPTSGQWGTAGRNSILGPGTFTMNAALQRTLRMPSNTSMDVRFEANNVLNHATFTSWNTITNSSTFGLPASVNAMRSFQISGRWRF</sequence>
<evidence type="ECO:0000313" key="6">
    <source>
        <dbReference type="EMBL" id="SEG16406.1"/>
    </source>
</evidence>